<comment type="similarity">
    <text evidence="2 6">Belongs to the class-I pyridoxal-phosphate-dependent aminotransferase family.</text>
</comment>
<dbReference type="InterPro" id="IPR015421">
    <property type="entry name" value="PyrdxlP-dep_Trfase_major"/>
</dbReference>
<evidence type="ECO:0000256" key="2">
    <source>
        <dbReference type="ARBA" id="ARBA00007441"/>
    </source>
</evidence>
<accession>A0A2V1HU27</accession>
<protein>
    <recommendedName>
        <fullName evidence="6">Aminotransferase</fullName>
        <ecNumber evidence="6">2.6.1.-</ecNumber>
    </recommendedName>
</protein>
<proteinExistence type="inferred from homology"/>
<dbReference type="AlphaFoldDB" id="A0A2V1HU27"/>
<evidence type="ECO:0000256" key="3">
    <source>
        <dbReference type="ARBA" id="ARBA00022576"/>
    </source>
</evidence>
<evidence type="ECO:0000313" key="8">
    <source>
        <dbReference type="EMBL" id="PVZ96078.1"/>
    </source>
</evidence>
<feature type="domain" description="Aminotransferase class I/classII large" evidence="7">
    <location>
        <begin position="38"/>
        <end position="371"/>
    </location>
</feature>
<dbReference type="CDD" id="cd00609">
    <property type="entry name" value="AAT_like"/>
    <property type="match status" value="1"/>
</dbReference>
<dbReference type="SUPFAM" id="SSF53383">
    <property type="entry name" value="PLP-dependent transferases"/>
    <property type="match status" value="1"/>
</dbReference>
<evidence type="ECO:0000259" key="7">
    <source>
        <dbReference type="Pfam" id="PF00155"/>
    </source>
</evidence>
<dbReference type="PROSITE" id="PS00105">
    <property type="entry name" value="AA_TRANSFER_CLASS_1"/>
    <property type="match status" value="1"/>
</dbReference>
<sequence length="402" mass="42627">MYPPRRKSTVPHLAPHIDHLGASGIREIVNLVLASDRDIARLEVGEPGFPTPDHIVEAAVRAARSGIGYTHSAGMQALREAIAESVERRYGTAVPFDRVIVCQGAGQGISAVLSAVLSTGDEVLVPDPSWPNYAMLTVLHGARPVFYGLRPENGFAPDLAELESLVTERTRVIILNSPGNPTGAVLPRDVIGKIVAFAADRGILVISDEVYDELIFDGEPADAAGFGTDNVVSAFSFSKTYAMTGWRVGYVIAPEWLAPTLVHVQEPLLSCISGVSQMAAIAALQGPQAPVAAMRDAYRAHRDLAVSLLEPTIPVVRPEGAFYLMIPLAPGVDSRTAALELVEYGVAVAPGSAFGQVAADHVRISLASGTDVLRTGIERFLTWHDVTEAGLRPAIAASTAVH</sequence>
<keyword evidence="9" id="KW-1185">Reference proteome</keyword>
<keyword evidence="3 6" id="KW-0032">Aminotransferase</keyword>
<dbReference type="GO" id="GO:0008483">
    <property type="term" value="F:transaminase activity"/>
    <property type="evidence" value="ECO:0007669"/>
    <property type="project" value="UniProtKB-KW"/>
</dbReference>
<evidence type="ECO:0000256" key="1">
    <source>
        <dbReference type="ARBA" id="ARBA00001933"/>
    </source>
</evidence>
<dbReference type="InterPro" id="IPR050596">
    <property type="entry name" value="AspAT/PAT-like"/>
</dbReference>
<dbReference type="InterPro" id="IPR015422">
    <property type="entry name" value="PyrdxlP-dep_Trfase_small"/>
</dbReference>
<dbReference type="InterPro" id="IPR004839">
    <property type="entry name" value="Aminotransferase_I/II_large"/>
</dbReference>
<comment type="cofactor">
    <cofactor evidence="1 6">
        <name>pyridoxal 5'-phosphate</name>
        <dbReference type="ChEBI" id="CHEBI:597326"/>
    </cofactor>
</comment>
<evidence type="ECO:0000256" key="6">
    <source>
        <dbReference type="RuleBase" id="RU000481"/>
    </source>
</evidence>
<name>A0A2V1HU27_9MICO</name>
<dbReference type="Proteomes" id="UP000244893">
    <property type="component" value="Unassembled WGS sequence"/>
</dbReference>
<keyword evidence="5" id="KW-0663">Pyridoxal phosphate</keyword>
<organism evidence="8 9">
    <name type="scientific">Amnibacterium flavum</name>
    <dbReference type="NCBI Taxonomy" id="2173173"/>
    <lineage>
        <taxon>Bacteria</taxon>
        <taxon>Bacillati</taxon>
        <taxon>Actinomycetota</taxon>
        <taxon>Actinomycetes</taxon>
        <taxon>Micrococcales</taxon>
        <taxon>Microbacteriaceae</taxon>
        <taxon>Amnibacterium</taxon>
    </lineage>
</organism>
<dbReference type="EC" id="2.6.1.-" evidence="6"/>
<comment type="caution">
    <text evidence="8">The sequence shown here is derived from an EMBL/GenBank/DDBJ whole genome shotgun (WGS) entry which is preliminary data.</text>
</comment>
<dbReference type="GO" id="GO:0030170">
    <property type="term" value="F:pyridoxal phosphate binding"/>
    <property type="evidence" value="ECO:0007669"/>
    <property type="project" value="InterPro"/>
</dbReference>
<evidence type="ECO:0000256" key="5">
    <source>
        <dbReference type="ARBA" id="ARBA00022898"/>
    </source>
</evidence>
<keyword evidence="4 6" id="KW-0808">Transferase</keyword>
<evidence type="ECO:0000256" key="4">
    <source>
        <dbReference type="ARBA" id="ARBA00022679"/>
    </source>
</evidence>
<dbReference type="Gene3D" id="3.40.640.10">
    <property type="entry name" value="Type I PLP-dependent aspartate aminotransferase-like (Major domain)"/>
    <property type="match status" value="1"/>
</dbReference>
<dbReference type="InterPro" id="IPR015424">
    <property type="entry name" value="PyrdxlP-dep_Trfase"/>
</dbReference>
<evidence type="ECO:0000313" key="9">
    <source>
        <dbReference type="Proteomes" id="UP000244893"/>
    </source>
</evidence>
<reference evidence="8 9" key="1">
    <citation type="submission" date="2018-05" db="EMBL/GenBank/DDBJ databases">
        <title>Amnibacterium sp. M8JJ-5, whole genome shotgun sequence.</title>
        <authorList>
            <person name="Tuo L."/>
        </authorList>
    </citation>
    <scope>NUCLEOTIDE SEQUENCE [LARGE SCALE GENOMIC DNA]</scope>
    <source>
        <strain evidence="8 9">M8JJ-5</strain>
    </source>
</reference>
<dbReference type="Pfam" id="PF00155">
    <property type="entry name" value="Aminotran_1_2"/>
    <property type="match status" value="1"/>
</dbReference>
<dbReference type="Gene3D" id="3.90.1150.10">
    <property type="entry name" value="Aspartate Aminotransferase, domain 1"/>
    <property type="match status" value="1"/>
</dbReference>
<dbReference type="EMBL" id="QEOP01000001">
    <property type="protein sequence ID" value="PVZ96078.1"/>
    <property type="molecule type" value="Genomic_DNA"/>
</dbReference>
<dbReference type="OrthoDB" id="9763453at2"/>
<dbReference type="PANTHER" id="PTHR46383">
    <property type="entry name" value="ASPARTATE AMINOTRANSFERASE"/>
    <property type="match status" value="1"/>
</dbReference>
<dbReference type="GO" id="GO:0006520">
    <property type="term" value="P:amino acid metabolic process"/>
    <property type="evidence" value="ECO:0007669"/>
    <property type="project" value="InterPro"/>
</dbReference>
<dbReference type="InterPro" id="IPR004838">
    <property type="entry name" value="NHTrfase_class1_PyrdxlP-BS"/>
</dbReference>
<gene>
    <name evidence="8" type="ORF">DDQ50_06475</name>
</gene>